<reference evidence="1 2" key="1">
    <citation type="submission" date="2018-06" db="EMBL/GenBank/DDBJ databases">
        <title>Comparative genomics reveals the genomic features of Rhizophagus irregularis, R. cerebriforme, R. diaphanum and Gigaspora rosea, and their symbiotic lifestyle signature.</title>
        <authorList>
            <person name="Morin E."/>
            <person name="San Clemente H."/>
            <person name="Chen E.C.H."/>
            <person name="De La Providencia I."/>
            <person name="Hainaut M."/>
            <person name="Kuo A."/>
            <person name="Kohler A."/>
            <person name="Murat C."/>
            <person name="Tang N."/>
            <person name="Roy S."/>
            <person name="Loubradou J."/>
            <person name="Henrissat B."/>
            <person name="Grigoriev I.V."/>
            <person name="Corradi N."/>
            <person name="Roux C."/>
            <person name="Martin F.M."/>
        </authorList>
    </citation>
    <scope>NUCLEOTIDE SEQUENCE [LARGE SCALE GENOMIC DNA]</scope>
    <source>
        <strain evidence="1 2">DAOM 194757</strain>
    </source>
</reference>
<protein>
    <submittedName>
        <fullName evidence="1">Uncharacterized protein</fullName>
    </submittedName>
</protein>
<dbReference type="Proteomes" id="UP000266673">
    <property type="component" value="Unassembled WGS sequence"/>
</dbReference>
<evidence type="ECO:0000313" key="2">
    <source>
        <dbReference type="Proteomes" id="UP000266673"/>
    </source>
</evidence>
<accession>A0A397W611</accession>
<proteinExistence type="predicted"/>
<gene>
    <name evidence="1" type="ORF">C2G38_606223</name>
</gene>
<dbReference type="EMBL" id="QKWP01000020">
    <property type="protein sequence ID" value="RIB30134.1"/>
    <property type="molecule type" value="Genomic_DNA"/>
</dbReference>
<keyword evidence="2" id="KW-1185">Reference proteome</keyword>
<name>A0A397W611_9GLOM</name>
<comment type="caution">
    <text evidence="1">The sequence shown here is derived from an EMBL/GenBank/DDBJ whole genome shotgun (WGS) entry which is preliminary data.</text>
</comment>
<sequence>MMTHKSFFLCFVEKLTNRKKMSSCNKFICLYLFRRKKKFWCSTNLEGPKVHYMSKINESRSTC</sequence>
<evidence type="ECO:0000313" key="1">
    <source>
        <dbReference type="EMBL" id="RIB30134.1"/>
    </source>
</evidence>
<dbReference type="AlphaFoldDB" id="A0A397W611"/>
<organism evidence="1 2">
    <name type="scientific">Gigaspora rosea</name>
    <dbReference type="NCBI Taxonomy" id="44941"/>
    <lineage>
        <taxon>Eukaryota</taxon>
        <taxon>Fungi</taxon>
        <taxon>Fungi incertae sedis</taxon>
        <taxon>Mucoromycota</taxon>
        <taxon>Glomeromycotina</taxon>
        <taxon>Glomeromycetes</taxon>
        <taxon>Diversisporales</taxon>
        <taxon>Gigasporaceae</taxon>
        <taxon>Gigaspora</taxon>
    </lineage>
</organism>